<comment type="caution">
    <text evidence="2">The sequence shown here is derived from an EMBL/GenBank/DDBJ whole genome shotgun (WGS) entry which is preliminary data.</text>
</comment>
<feature type="region of interest" description="Disordered" evidence="1">
    <location>
        <begin position="1"/>
        <end position="23"/>
    </location>
</feature>
<sequence length="87" mass="9587">MTVDGSETASESESLAPKEITDRLSQLEVGETIRVNGRQRTYEVIDTDTYSVIAEDSAGRQITISQNLQSGGWTINEEVSHIETARD</sequence>
<dbReference type="EMBL" id="JBHSXQ010000006">
    <property type="protein sequence ID" value="MFC6907011.1"/>
    <property type="molecule type" value="Genomic_DNA"/>
</dbReference>
<evidence type="ECO:0000256" key="1">
    <source>
        <dbReference type="SAM" id="MobiDB-lite"/>
    </source>
</evidence>
<name>A0ABD5V7Z6_9EURY</name>
<evidence type="ECO:0000313" key="3">
    <source>
        <dbReference type="Proteomes" id="UP001596312"/>
    </source>
</evidence>
<proteinExistence type="predicted"/>
<gene>
    <name evidence="2" type="ORF">ACFQGH_17615</name>
</gene>
<reference evidence="2 3" key="1">
    <citation type="journal article" date="2019" name="Int. J. Syst. Evol. Microbiol.">
        <title>The Global Catalogue of Microorganisms (GCM) 10K type strain sequencing project: providing services to taxonomists for standard genome sequencing and annotation.</title>
        <authorList>
            <consortium name="The Broad Institute Genomics Platform"/>
            <consortium name="The Broad Institute Genome Sequencing Center for Infectious Disease"/>
            <person name="Wu L."/>
            <person name="Ma J."/>
        </authorList>
    </citation>
    <scope>NUCLEOTIDE SEQUENCE [LARGE SCALE GENOMIC DNA]</scope>
    <source>
        <strain evidence="2 3">CGMCC 1.3240</strain>
    </source>
</reference>
<dbReference type="Proteomes" id="UP001596312">
    <property type="component" value="Unassembled WGS sequence"/>
</dbReference>
<accession>A0ABD5V7Z6</accession>
<feature type="compositionally biased region" description="Polar residues" evidence="1">
    <location>
        <begin position="1"/>
        <end position="13"/>
    </location>
</feature>
<keyword evidence="3" id="KW-1185">Reference proteome</keyword>
<organism evidence="2 3">
    <name type="scientific">Halalkalicoccus tibetensis</name>
    <dbReference type="NCBI Taxonomy" id="175632"/>
    <lineage>
        <taxon>Archaea</taxon>
        <taxon>Methanobacteriati</taxon>
        <taxon>Methanobacteriota</taxon>
        <taxon>Stenosarchaea group</taxon>
        <taxon>Halobacteria</taxon>
        <taxon>Halobacteriales</taxon>
        <taxon>Halococcaceae</taxon>
        <taxon>Halalkalicoccus</taxon>
    </lineage>
</organism>
<dbReference type="AlphaFoldDB" id="A0ABD5V7Z6"/>
<dbReference type="RefSeq" id="WP_340605590.1">
    <property type="nucleotide sequence ID" value="NZ_JBBMXV010000006.1"/>
</dbReference>
<protein>
    <submittedName>
        <fullName evidence="2">Transcriptional regulator</fullName>
    </submittedName>
</protein>
<evidence type="ECO:0000313" key="2">
    <source>
        <dbReference type="EMBL" id="MFC6907011.1"/>
    </source>
</evidence>